<gene>
    <name evidence="1" type="ORF">CDAR_289631</name>
</gene>
<proteinExistence type="predicted"/>
<accession>A0AAV4WY74</accession>
<comment type="caution">
    <text evidence="1">The sequence shown here is derived from an EMBL/GenBank/DDBJ whole genome shotgun (WGS) entry which is preliminary data.</text>
</comment>
<dbReference type="EMBL" id="BPLQ01015260">
    <property type="protein sequence ID" value="GIY86900.1"/>
    <property type="molecule type" value="Genomic_DNA"/>
</dbReference>
<dbReference type="AlphaFoldDB" id="A0AAV4WY74"/>
<protein>
    <submittedName>
        <fullName evidence="1">Uncharacterized protein</fullName>
    </submittedName>
</protein>
<keyword evidence="2" id="KW-1185">Reference proteome</keyword>
<name>A0AAV4WY74_9ARAC</name>
<evidence type="ECO:0000313" key="1">
    <source>
        <dbReference type="EMBL" id="GIY86900.1"/>
    </source>
</evidence>
<reference evidence="1 2" key="1">
    <citation type="submission" date="2021-06" db="EMBL/GenBank/DDBJ databases">
        <title>Caerostris darwini draft genome.</title>
        <authorList>
            <person name="Kono N."/>
            <person name="Arakawa K."/>
        </authorList>
    </citation>
    <scope>NUCLEOTIDE SEQUENCE [LARGE SCALE GENOMIC DNA]</scope>
</reference>
<sequence>MHAIIIVTLWSGTPGSFIKEITCFDEEESNCLGRGDWSNGASSLQRRVIKFFKKGKSARKEFLSGEHSGLARQRSFTYQIALFIVTDISKHEGFTRCELFANC</sequence>
<organism evidence="1 2">
    <name type="scientific">Caerostris darwini</name>
    <dbReference type="NCBI Taxonomy" id="1538125"/>
    <lineage>
        <taxon>Eukaryota</taxon>
        <taxon>Metazoa</taxon>
        <taxon>Ecdysozoa</taxon>
        <taxon>Arthropoda</taxon>
        <taxon>Chelicerata</taxon>
        <taxon>Arachnida</taxon>
        <taxon>Araneae</taxon>
        <taxon>Araneomorphae</taxon>
        <taxon>Entelegynae</taxon>
        <taxon>Araneoidea</taxon>
        <taxon>Araneidae</taxon>
        <taxon>Caerostris</taxon>
    </lineage>
</organism>
<dbReference type="Proteomes" id="UP001054837">
    <property type="component" value="Unassembled WGS sequence"/>
</dbReference>
<evidence type="ECO:0000313" key="2">
    <source>
        <dbReference type="Proteomes" id="UP001054837"/>
    </source>
</evidence>